<dbReference type="AlphaFoldDB" id="Q3KD04"/>
<feature type="transmembrane region" description="Helical" evidence="1">
    <location>
        <begin position="97"/>
        <end position="119"/>
    </location>
</feature>
<feature type="transmembrane region" description="Helical" evidence="1">
    <location>
        <begin position="126"/>
        <end position="145"/>
    </location>
</feature>
<gene>
    <name evidence="4" type="ordered locus">Pfl01_2610</name>
</gene>
<keyword evidence="1" id="KW-0812">Transmembrane</keyword>
<dbReference type="InterPro" id="IPR050879">
    <property type="entry name" value="Acyltransferase_3"/>
</dbReference>
<organism evidence="4 5">
    <name type="scientific">Pseudomonas fluorescens (strain Pf0-1)</name>
    <dbReference type="NCBI Taxonomy" id="205922"/>
    <lineage>
        <taxon>Bacteria</taxon>
        <taxon>Pseudomonadati</taxon>
        <taxon>Pseudomonadota</taxon>
        <taxon>Gammaproteobacteria</taxon>
        <taxon>Pseudomonadales</taxon>
        <taxon>Pseudomonadaceae</taxon>
        <taxon>Pseudomonas</taxon>
    </lineage>
</organism>
<feature type="transmembrane region" description="Helical" evidence="1">
    <location>
        <begin position="157"/>
        <end position="175"/>
    </location>
</feature>
<feature type="transmembrane region" description="Helical" evidence="1">
    <location>
        <begin position="220"/>
        <end position="238"/>
    </location>
</feature>
<dbReference type="EMBL" id="CP000094">
    <property type="protein sequence ID" value="ABA74351.1"/>
    <property type="molecule type" value="Genomic_DNA"/>
</dbReference>
<dbReference type="eggNOG" id="COG2755">
    <property type="taxonomic scope" value="Bacteria"/>
</dbReference>
<name>Q3KD04_PSEPF</name>
<evidence type="ECO:0000259" key="2">
    <source>
        <dbReference type="Pfam" id="PF01757"/>
    </source>
</evidence>
<keyword evidence="4" id="KW-0808">Transferase</keyword>
<accession>Q3KD04</accession>
<dbReference type="HOGENOM" id="CLU_005679_10_4_6"/>
<feature type="domain" description="Acyltransferase 3" evidence="2">
    <location>
        <begin position="35"/>
        <end position="226"/>
    </location>
</feature>
<keyword evidence="1" id="KW-0472">Membrane</keyword>
<dbReference type="PANTHER" id="PTHR23028">
    <property type="entry name" value="ACETYLTRANSFERASE"/>
    <property type="match status" value="1"/>
</dbReference>
<dbReference type="Proteomes" id="UP000002704">
    <property type="component" value="Chromosome"/>
</dbReference>
<dbReference type="InterPro" id="IPR043968">
    <property type="entry name" value="SGNH"/>
</dbReference>
<evidence type="ECO:0000259" key="3">
    <source>
        <dbReference type="Pfam" id="PF19040"/>
    </source>
</evidence>
<protein>
    <submittedName>
        <fullName evidence="4">Putative lipopolysaccharide modification acyltransferase</fullName>
    </submittedName>
</protein>
<feature type="transmembrane region" description="Helical" evidence="1">
    <location>
        <begin position="187"/>
        <end position="208"/>
    </location>
</feature>
<dbReference type="GO" id="GO:0016020">
    <property type="term" value="C:membrane"/>
    <property type="evidence" value="ECO:0007669"/>
    <property type="project" value="TreeGrafter"/>
</dbReference>
<dbReference type="KEGG" id="pfo:Pfl01_2610"/>
<dbReference type="Pfam" id="PF19040">
    <property type="entry name" value="SGNH"/>
    <property type="match status" value="1"/>
</dbReference>
<dbReference type="eggNOG" id="COG1835">
    <property type="taxonomic scope" value="Bacteria"/>
</dbReference>
<evidence type="ECO:0000313" key="4">
    <source>
        <dbReference type="EMBL" id="ABA74351.1"/>
    </source>
</evidence>
<feature type="transmembrane region" description="Helical" evidence="1">
    <location>
        <begin position="250"/>
        <end position="271"/>
    </location>
</feature>
<evidence type="ECO:0000313" key="5">
    <source>
        <dbReference type="Proteomes" id="UP000002704"/>
    </source>
</evidence>
<dbReference type="InterPro" id="IPR002656">
    <property type="entry name" value="Acyl_transf_3_dom"/>
</dbReference>
<dbReference type="GO" id="GO:0016747">
    <property type="term" value="F:acyltransferase activity, transferring groups other than amino-acyl groups"/>
    <property type="evidence" value="ECO:0007669"/>
    <property type="project" value="InterPro"/>
</dbReference>
<feature type="transmembrane region" description="Helical" evidence="1">
    <location>
        <begin position="51"/>
        <end position="67"/>
    </location>
</feature>
<reference evidence="4 5" key="1">
    <citation type="journal article" date="2009" name="Genome Biol.">
        <title>Genomic and genetic analyses of diversity and plant interactions of Pseudomonas fluorescens.</title>
        <authorList>
            <person name="Silby M.W."/>
            <person name="Cerdeno-Tarraga A.M."/>
            <person name="Vernikos G.S."/>
            <person name="Giddens S.R."/>
            <person name="Jackson R.W."/>
            <person name="Preston G.M."/>
            <person name="Zhang X.X."/>
            <person name="Moon C.D."/>
            <person name="Gehrig S.M."/>
            <person name="Godfrey S.A."/>
            <person name="Knight C.G."/>
            <person name="Malone J.G."/>
            <person name="Robinson Z."/>
            <person name="Spiers A.J."/>
            <person name="Harris S."/>
            <person name="Challis G.L."/>
            <person name="Yaxley A.M."/>
            <person name="Harris D."/>
            <person name="Seeger K."/>
            <person name="Murphy L."/>
            <person name="Rutter S."/>
            <person name="Squares R."/>
            <person name="Quail M.A."/>
            <person name="Saunders E."/>
            <person name="Mavromatis K."/>
            <person name="Brettin T.S."/>
            <person name="Bentley S.D."/>
            <person name="Hothersall J."/>
            <person name="Stephens E."/>
            <person name="Thomas C.M."/>
            <person name="Parkhill J."/>
            <person name="Levy S.B."/>
            <person name="Rainey P.B."/>
            <person name="Thomson N.R."/>
        </authorList>
    </citation>
    <scope>NUCLEOTIDE SEQUENCE [LARGE SCALE GENOMIC DNA]</scope>
    <source>
        <strain evidence="4 5">Pf0-1</strain>
    </source>
</reference>
<keyword evidence="1" id="KW-1133">Transmembrane helix</keyword>
<evidence type="ECO:0000256" key="1">
    <source>
        <dbReference type="SAM" id="Phobius"/>
    </source>
</evidence>
<dbReference type="Pfam" id="PF01757">
    <property type="entry name" value="Acyl_transf_3"/>
    <property type="match status" value="1"/>
</dbReference>
<dbReference type="PANTHER" id="PTHR23028:SF53">
    <property type="entry name" value="ACYL_TRANSF_3 DOMAIN-CONTAINING PROTEIN"/>
    <property type="match status" value="1"/>
</dbReference>
<dbReference type="GO" id="GO:0009103">
    <property type="term" value="P:lipopolysaccharide biosynthetic process"/>
    <property type="evidence" value="ECO:0007669"/>
    <property type="project" value="TreeGrafter"/>
</dbReference>
<keyword evidence="4" id="KW-0012">Acyltransferase</keyword>
<feature type="domain" description="SGNH" evidence="3">
    <location>
        <begin position="311"/>
        <end position="539"/>
    </location>
</feature>
<feature type="transmembrane region" description="Helical" evidence="1">
    <location>
        <begin position="74"/>
        <end position="91"/>
    </location>
</feature>
<sequence length="555" mass="61143">MDPASLIELAKSSVPTLLSFSNIYFWQNQGYFDAAANTQPLLHTWSLATEWQFYAVWPVVICFLVKIPETSRLVALSALTILSLVASQAMLSVNASAAYYMMPFRIFELSLGGMLAFVFQQRLKPALEALTYVMGLALVFGAAFILDSSSPFPGLRALLPCMGAAACIYAGRAKIAAVLTTLKPITYLGLISYSVYLVHWPLLVFYKYYVFRELNTQEKLALLSLSIVMGAVLYHSVERIFMGKYSFRKPVVYGALAASVAVTAAGALSVIQTGGWVNRVDAKYLSFTKDPKNFHINNYGGTGYTLSPILGDASGERIAIMAGDSFAHQYASGFDRELKNSGKSIQAQYIHGCVLSNEYTRLLDGVPRQDCRATYSKVLELLNGNTLPFIFAEGWPAYSLLVADHTGKNAVTPGKDYFAVIEDMLSRTRNDIGDRDFILVGSQPIPPGTSPTVTCLLRPRYLPQGCEKFLEFKMEQSSAYKINQVLKKFAETHSRTFYVDTLDTFCMTGTCSTVLGGKILYSDSAHLSIDGSLLASKKILEDIRIKTGLRTTNAY</sequence>
<proteinExistence type="predicted"/>